<accession>A0A9J2P5C8</accession>
<dbReference type="InterPro" id="IPR000172">
    <property type="entry name" value="GMC_OxRdtase_N"/>
</dbReference>
<dbReference type="PANTHER" id="PTHR11552:SF147">
    <property type="entry name" value="CHOLINE DEHYDROGENASE, MITOCHONDRIAL"/>
    <property type="match status" value="1"/>
</dbReference>
<comment type="similarity">
    <text evidence="2">Belongs to the GMC oxidoreductase family.</text>
</comment>
<feature type="binding site" evidence="5">
    <location>
        <begin position="146"/>
        <end position="149"/>
    </location>
    <ligand>
        <name>FAD</name>
        <dbReference type="ChEBI" id="CHEBI:57692"/>
    </ligand>
</feature>
<evidence type="ECO:0000313" key="7">
    <source>
        <dbReference type="Proteomes" id="UP000036681"/>
    </source>
</evidence>
<dbReference type="InterPro" id="IPR012132">
    <property type="entry name" value="GMC_OxRdtase"/>
</dbReference>
<organism evidence="7 8">
    <name type="scientific">Ascaris lumbricoides</name>
    <name type="common">Giant roundworm</name>
    <dbReference type="NCBI Taxonomy" id="6252"/>
    <lineage>
        <taxon>Eukaryota</taxon>
        <taxon>Metazoa</taxon>
        <taxon>Ecdysozoa</taxon>
        <taxon>Nematoda</taxon>
        <taxon>Chromadorea</taxon>
        <taxon>Rhabditida</taxon>
        <taxon>Spirurina</taxon>
        <taxon>Ascaridomorpha</taxon>
        <taxon>Ascaridoidea</taxon>
        <taxon>Ascarididae</taxon>
        <taxon>Ascaris</taxon>
    </lineage>
</organism>
<dbReference type="InterPro" id="IPR036188">
    <property type="entry name" value="FAD/NAD-bd_sf"/>
</dbReference>
<evidence type="ECO:0000256" key="4">
    <source>
        <dbReference type="ARBA" id="ARBA00022827"/>
    </source>
</evidence>
<sequence length="623" mass="70365">MLWMKHSRLLPMLISQKLVSWTGGFHERCLHVSAALYSWANSYQLGSITPELGEQKPTHIIIGAGTAGCVLANRLSEDRSKRILLLEAGPCDLSWDLRLRMPAAYMYNLRDSKYNWFYHTSAQKNLNDRVIYWPRGRVWGGNSSLNTMVYARGHPSDYDYWDEIGASGWSYKNVLPYFKKSETHKRCDRVDEVYRGSCGPLHTTQAPCSHPLQKAFTEAAQGMGISKVEDSNGFRQEGTSRMDLLIFKGERVSSSRAYLWPVLNRPNLHTSTGVTCTRILFHRNQAIGVEFIKRVNFLVTDSIDSFSRERVYCEDSVILAAGAINTPHLLLVSGVGPADHLRAHAIPVVLDLPGVGRNLQDHLEVHVQQRCTKPITLSGRRSLRYAYNRVRDGVQWLWSRDGRAASSHYELGAYIRSNDQQAYPDARLYFIASAMQHDERTIATYHGYEVSVGLVRPKSSGYLMLADRDPRRPPIINPNYLSDRNDDLPRLRAAIRIARELLAQRSFDEFRDSKHSLNASHMSVSDDEIDEYIRANAVSARQPSSTCRMGPQSDRKAVVDPRTMQVHGLENLQIADASVMPSTVNGDLTAPTVMIAERAADLIQRKVTLKTEIVPLWCPPPSE</sequence>
<evidence type="ECO:0000256" key="3">
    <source>
        <dbReference type="ARBA" id="ARBA00022630"/>
    </source>
</evidence>
<dbReference type="AlphaFoldDB" id="A0A9J2P5C8"/>
<dbReference type="Pfam" id="PF00732">
    <property type="entry name" value="GMC_oxred_N"/>
    <property type="match status" value="1"/>
</dbReference>
<feature type="binding site" evidence="5">
    <location>
        <position position="138"/>
    </location>
    <ligand>
        <name>FAD</name>
        <dbReference type="ChEBI" id="CHEBI:57692"/>
    </ligand>
</feature>
<protein>
    <submittedName>
        <fullName evidence="8">Glucose-methanol-choline oxidoreductase N-terminal domain-containing protein</fullName>
    </submittedName>
</protein>
<dbReference type="NCBIfam" id="NF002550">
    <property type="entry name" value="PRK02106.1"/>
    <property type="match status" value="1"/>
</dbReference>
<dbReference type="PANTHER" id="PTHR11552">
    <property type="entry name" value="GLUCOSE-METHANOL-CHOLINE GMC OXIDOREDUCTASE"/>
    <property type="match status" value="1"/>
</dbReference>
<evidence type="ECO:0000313" key="8">
    <source>
        <dbReference type="WBParaSite" id="ALUE_0000507001-mRNA-1"/>
    </source>
</evidence>
<feature type="domain" description="Glucose-methanol-choline oxidoreductase N-terminal" evidence="6">
    <location>
        <begin position="322"/>
        <end position="336"/>
    </location>
</feature>
<dbReference type="SUPFAM" id="SSF51905">
    <property type="entry name" value="FAD/NAD(P)-binding domain"/>
    <property type="match status" value="1"/>
</dbReference>
<dbReference type="Gene3D" id="3.50.50.60">
    <property type="entry name" value="FAD/NAD(P)-binding domain"/>
    <property type="match status" value="1"/>
</dbReference>
<dbReference type="PROSITE" id="PS00624">
    <property type="entry name" value="GMC_OXRED_2"/>
    <property type="match status" value="1"/>
</dbReference>
<dbReference type="Proteomes" id="UP000036681">
    <property type="component" value="Unplaced"/>
</dbReference>
<reference evidence="8" key="1">
    <citation type="submission" date="2023-03" db="UniProtKB">
        <authorList>
            <consortium name="WormBaseParasite"/>
        </authorList>
    </citation>
    <scope>IDENTIFICATION</scope>
</reference>
<dbReference type="GO" id="GO:0016614">
    <property type="term" value="F:oxidoreductase activity, acting on CH-OH group of donors"/>
    <property type="evidence" value="ECO:0007669"/>
    <property type="project" value="InterPro"/>
</dbReference>
<keyword evidence="7" id="KW-1185">Reference proteome</keyword>
<dbReference type="GO" id="GO:0050660">
    <property type="term" value="F:flavin adenine dinucleotide binding"/>
    <property type="evidence" value="ECO:0007669"/>
    <property type="project" value="InterPro"/>
</dbReference>
<dbReference type="SUPFAM" id="SSF54373">
    <property type="entry name" value="FAD-linked reductases, C-terminal domain"/>
    <property type="match status" value="1"/>
</dbReference>
<comment type="cofactor">
    <cofactor evidence="1 5">
        <name>FAD</name>
        <dbReference type="ChEBI" id="CHEBI:57692"/>
    </cofactor>
</comment>
<proteinExistence type="inferred from homology"/>
<name>A0A9J2P5C8_ASCLU</name>
<dbReference type="PIRSF" id="PIRSF000137">
    <property type="entry name" value="Alcohol_oxidase"/>
    <property type="match status" value="1"/>
</dbReference>
<keyword evidence="3" id="KW-0285">Flavoprotein</keyword>
<dbReference type="WBParaSite" id="ALUE_0000507001-mRNA-1">
    <property type="protein sequence ID" value="ALUE_0000507001-mRNA-1"/>
    <property type="gene ID" value="ALUE_0000507001"/>
</dbReference>
<evidence type="ECO:0000256" key="5">
    <source>
        <dbReference type="PIRSR" id="PIRSR000137-2"/>
    </source>
</evidence>
<dbReference type="InterPro" id="IPR007867">
    <property type="entry name" value="GMC_OxRtase_C"/>
</dbReference>
<evidence type="ECO:0000256" key="2">
    <source>
        <dbReference type="ARBA" id="ARBA00010790"/>
    </source>
</evidence>
<dbReference type="Pfam" id="PF05199">
    <property type="entry name" value="GMC_oxred_C"/>
    <property type="match status" value="1"/>
</dbReference>
<evidence type="ECO:0000259" key="6">
    <source>
        <dbReference type="PROSITE" id="PS00624"/>
    </source>
</evidence>
<keyword evidence="4 5" id="KW-0274">FAD</keyword>
<dbReference type="Gene3D" id="3.30.560.10">
    <property type="entry name" value="Glucose Oxidase, domain 3"/>
    <property type="match status" value="1"/>
</dbReference>
<evidence type="ECO:0000256" key="1">
    <source>
        <dbReference type="ARBA" id="ARBA00001974"/>
    </source>
</evidence>